<dbReference type="OrthoDB" id="7364633at2"/>
<feature type="transmembrane region" description="Helical" evidence="1">
    <location>
        <begin position="48"/>
        <end position="71"/>
    </location>
</feature>
<feature type="transmembrane region" description="Helical" evidence="1">
    <location>
        <begin position="21"/>
        <end position="42"/>
    </location>
</feature>
<evidence type="ECO:0000313" key="4">
    <source>
        <dbReference type="Proteomes" id="UP000006069"/>
    </source>
</evidence>
<keyword evidence="1" id="KW-0812">Transmembrane</keyword>
<keyword evidence="4" id="KW-1185">Reference proteome</keyword>
<dbReference type="PANTHER" id="PTHR34473">
    <property type="entry name" value="UPF0699 TRANSMEMBRANE PROTEIN YDBS"/>
    <property type="match status" value="1"/>
</dbReference>
<protein>
    <recommendedName>
        <fullName evidence="2">YdbS-like PH domain-containing protein</fullName>
    </recommendedName>
</protein>
<keyword evidence="1" id="KW-1133">Transmembrane helix</keyword>
<dbReference type="EMBL" id="ADMD01000009">
    <property type="protein sequence ID" value="EJZ83161.1"/>
    <property type="molecule type" value="Genomic_DNA"/>
</dbReference>
<sequence>MRPLPKNQLDPKVKSVWRISDALWLTLAYAACSATFFIIALVDPESSWAWIVVAAMTVAWVVALVVMVGILPPIRHMRWRYEVGENELDIARGIIWRARFVIPFVRVQNTDTKQGPILRMFNLASVTVSTAAGEHVIPGLAFEEADMLRDRIATQARLAQEDV</sequence>
<dbReference type="AlphaFoldDB" id="K0YIA3"/>
<name>K0YIA3_9ACTN</name>
<evidence type="ECO:0000313" key="3">
    <source>
        <dbReference type="EMBL" id="EJZ83161.1"/>
    </source>
</evidence>
<dbReference type="Proteomes" id="UP000006069">
    <property type="component" value="Unassembled WGS sequence"/>
</dbReference>
<reference evidence="3 4" key="1">
    <citation type="submission" date="2012-08" db="EMBL/GenBank/DDBJ databases">
        <title>The Genome Sequence of Slackia piriformis YIT 12062.</title>
        <authorList>
            <consortium name="The Broad Institute Genome Sequencing Platform"/>
            <person name="Earl A."/>
            <person name="Ward D."/>
            <person name="Feldgarden M."/>
            <person name="Gevers D."/>
            <person name="Morotomi M."/>
            <person name="Walker B."/>
            <person name="Young S.K."/>
            <person name="Zeng Q."/>
            <person name="Gargeya S."/>
            <person name="Fitzgerald M."/>
            <person name="Haas B."/>
            <person name="Abouelleil A."/>
            <person name="Alvarado L."/>
            <person name="Arachchi H.M."/>
            <person name="Berlin A.M."/>
            <person name="Chapman S.B."/>
            <person name="Goldberg J."/>
            <person name="Griggs A."/>
            <person name="Gujja S."/>
            <person name="Hansen M."/>
            <person name="Howarth C."/>
            <person name="Imamovic A."/>
            <person name="Larimer J."/>
            <person name="McCowen C."/>
            <person name="Montmayeur A."/>
            <person name="Murphy C."/>
            <person name="Neiman D."/>
            <person name="Pearson M."/>
            <person name="Priest M."/>
            <person name="Roberts A."/>
            <person name="Saif S."/>
            <person name="Shea T."/>
            <person name="Sisk P."/>
            <person name="Sykes S."/>
            <person name="Wortman J."/>
            <person name="Nusbaum C."/>
            <person name="Birren B."/>
        </authorList>
    </citation>
    <scope>NUCLEOTIDE SEQUENCE [LARGE SCALE GENOMIC DNA]</scope>
    <source>
        <strain evidence="3 4">YIT 12062</strain>
    </source>
</reference>
<dbReference type="Pfam" id="PF03703">
    <property type="entry name" value="bPH_2"/>
    <property type="match status" value="1"/>
</dbReference>
<keyword evidence="1" id="KW-0472">Membrane</keyword>
<accession>K0YIA3</accession>
<evidence type="ECO:0000256" key="1">
    <source>
        <dbReference type="SAM" id="Phobius"/>
    </source>
</evidence>
<comment type="caution">
    <text evidence="3">The sequence shown here is derived from an EMBL/GenBank/DDBJ whole genome shotgun (WGS) entry which is preliminary data.</text>
</comment>
<dbReference type="RefSeq" id="WP_009139859.1">
    <property type="nucleotide sequence ID" value="NZ_JH815199.1"/>
</dbReference>
<dbReference type="InterPro" id="IPR005182">
    <property type="entry name" value="YdbS-like_PH"/>
</dbReference>
<feature type="domain" description="YdbS-like PH" evidence="2">
    <location>
        <begin position="78"/>
        <end position="152"/>
    </location>
</feature>
<dbReference type="PANTHER" id="PTHR34473:SF2">
    <property type="entry name" value="UPF0699 TRANSMEMBRANE PROTEIN YDBT"/>
    <property type="match status" value="1"/>
</dbReference>
<dbReference type="eggNOG" id="COG3402">
    <property type="taxonomic scope" value="Bacteria"/>
</dbReference>
<dbReference type="HOGENOM" id="CLU_104197_3_2_11"/>
<gene>
    <name evidence="3" type="ORF">HMPREF9451_01679</name>
</gene>
<evidence type="ECO:0000259" key="2">
    <source>
        <dbReference type="Pfam" id="PF03703"/>
    </source>
</evidence>
<organism evidence="3 4">
    <name type="scientific">Slackia piriformis YIT 12062</name>
    <dbReference type="NCBI Taxonomy" id="742818"/>
    <lineage>
        <taxon>Bacteria</taxon>
        <taxon>Bacillati</taxon>
        <taxon>Actinomycetota</taxon>
        <taxon>Coriobacteriia</taxon>
        <taxon>Eggerthellales</taxon>
        <taxon>Eggerthellaceae</taxon>
        <taxon>Slackia</taxon>
    </lineage>
</organism>
<dbReference type="PATRIC" id="fig|742818.3.peg.1766"/>
<dbReference type="InParanoid" id="K0YIA3"/>
<proteinExistence type="predicted"/>